<name>A0A7X1KT52_9PSED</name>
<reference evidence="2 3" key="1">
    <citation type="submission" date="2020-08" db="EMBL/GenBank/DDBJ databases">
        <title>Pseudomonas sp. nov.</title>
        <authorList>
            <person name="Gieschler S."/>
            <person name="Fiedler G."/>
            <person name="Brinks E."/>
            <person name="Boehnlein C."/>
            <person name="Franz C.M.A.P."/>
            <person name="Kabisch J."/>
        </authorList>
    </citation>
    <scope>NUCLEOTIDE SEQUENCE [LARGE SCALE GENOMIC DNA]</scope>
    <source>
        <strain evidence="2 3">MBT-2</strain>
    </source>
</reference>
<evidence type="ECO:0008006" key="4">
    <source>
        <dbReference type="Google" id="ProtNLM"/>
    </source>
</evidence>
<dbReference type="AlphaFoldDB" id="A0A7X1KT52"/>
<protein>
    <recommendedName>
        <fullName evidence="4">Virulence plasmid A protein</fullName>
    </recommendedName>
</protein>
<dbReference type="Pfam" id="PF03538">
    <property type="entry name" value="VRP1"/>
    <property type="match status" value="1"/>
</dbReference>
<dbReference type="Proteomes" id="UP000546173">
    <property type="component" value="Unassembled WGS sequence"/>
</dbReference>
<keyword evidence="1" id="KW-0843">Virulence</keyword>
<comment type="caution">
    <text evidence="2">The sequence shown here is derived from an EMBL/GenBank/DDBJ whole genome shotgun (WGS) entry which is preliminary data.</text>
</comment>
<dbReference type="EMBL" id="JACMYH010000001">
    <property type="protein sequence ID" value="MBC2678268.1"/>
    <property type="molecule type" value="Genomic_DNA"/>
</dbReference>
<sequence length="1182" mass="128918">MNTPELPDPVFDDGDHLPAEVELPELADPTPNPLFDNLVPLTPENHLLGRMSFADAMPEMGMSSVFDIIRQPKAEFTRQLRTLSDADGELAYDNALCYATQIARSYREDIVSSGRNLPLIAPQTGVRALVDIGPSYPNLFKENWDQFCKVGAIEAMDGPVAYLGSLRRFAEQKIEGASTSPLRIPLAVRRPDLDSLVIDEQSTYQSVPMLDLVNNVLSQGIAKYQTEKGDARPIHELLAEKKHPFVFPYHFAHQQVSLALAGDKPQLGEINHKLSLTVPVAQPKTSRYSHTQAQQLLSGLSPAQQKLLTAPSLFPTFTINAAELDRALNPAAAWISPAFSTLYPYENYNLHLLVPNQEGVVCTPAAVASGNTKTNTLIQLSVRGAAGEKVITLTACMMVNVPGAYSINYNHVSQKLGSRLHMYLDPSNNPGLVLPADYSATFIVNVGTNVGRQPLIAQWRICIDLSAAPRLDDLQQRYFTDHLGVVENSVDGQQLADTDRFCGQTGIDAEQLEALIARKSGRTTLSPNCLSKHATAADSAPARRLPNPSHHAASYINAGGAMDACISDDRRYNNAIDLIQREGSQRWILVNISPDRLDRMQRMIRLQRWLDIPFAELDTLIIAAMRGEYGSNPARELNANTLRCLGVFRYFNQHHGMAPDEFAAFMDDLCPFATQHRSSLFDRVFNTPMLFGTPLVLDHNAFDYPATPTSSKTINQLCAGLGVEPDAQSFGLMVAAARINVASVLRRTPLLMGSLYRQARCAQLFGMSIAECQQVLRLLGGEEYVNTLAKGKLLPRLDTGNAPADILDILMELDWVARWAAINKLTVTGLLALLDTGDAQEPATALLERLQQMADEARTLAVNAATISALGLPNKATGAAIDWHMELGKGTSAIIDAAGLVKPLQPTLTDTDQQQLAEKVRSLVASLGLAASDVQIAEDTLNTYLANALCRQQRLVEGLLQEHTTLLPELAVWVAHCADVSPYRLLERTLQAWPINTEPDAAKVSAVLADLRQIGTCARAVSWAKVGAAALRTFVVNPAWLGCDNLWPLSLNTLHLLKAYDSLFNTLGQPEERLLGYVQQANALVSRRPGKRQLAVQSQTCNAALASLLGWSESEVAMLTALLPQQTAKTVAHIDWVRRAQALSLETGLDAATLLKACSLNADSPEADWQTVGQAAMAAVSR</sequence>
<evidence type="ECO:0000256" key="1">
    <source>
        <dbReference type="ARBA" id="ARBA00023026"/>
    </source>
</evidence>
<accession>A0A7X1KT52</accession>
<organism evidence="2 3">
    <name type="scientific">Pseudomonas baltica</name>
    <dbReference type="NCBI Taxonomy" id="2762576"/>
    <lineage>
        <taxon>Bacteria</taxon>
        <taxon>Pseudomonadati</taxon>
        <taxon>Pseudomonadota</taxon>
        <taxon>Gammaproteobacteria</taxon>
        <taxon>Pseudomonadales</taxon>
        <taxon>Pseudomonadaceae</taxon>
        <taxon>Pseudomonas</taxon>
    </lineage>
</organism>
<gene>
    <name evidence="2" type="ORF">H7993_07700</name>
</gene>
<keyword evidence="3" id="KW-1185">Reference proteome</keyword>
<dbReference type="RefSeq" id="WP_185793963.1">
    <property type="nucleotide sequence ID" value="NZ_JACMYH010000001.1"/>
</dbReference>
<dbReference type="InterPro" id="IPR018003">
    <property type="entry name" value="Insecticidal_toxin/plasmid_vir"/>
</dbReference>
<evidence type="ECO:0000313" key="3">
    <source>
        <dbReference type="Proteomes" id="UP000546173"/>
    </source>
</evidence>
<evidence type="ECO:0000313" key="2">
    <source>
        <dbReference type="EMBL" id="MBC2678268.1"/>
    </source>
</evidence>
<proteinExistence type="predicted"/>